<dbReference type="InterPro" id="IPR012910">
    <property type="entry name" value="Plug_dom"/>
</dbReference>
<proteinExistence type="predicted"/>
<evidence type="ECO:0000256" key="3">
    <source>
        <dbReference type="ARBA" id="ARBA00022692"/>
    </source>
</evidence>
<feature type="domain" description="TonB-dependent receptor-like beta-barrel" evidence="7">
    <location>
        <begin position="350"/>
        <end position="873"/>
    </location>
</feature>
<evidence type="ECO:0000256" key="4">
    <source>
        <dbReference type="ARBA" id="ARBA00023077"/>
    </source>
</evidence>
<sequence>MADINTTNHNERVSKIRVWALSGACAAALAASVSTVAAQDRIIVTGSRIATTNQNSPQPIQTITEEDFIDSGALTISEALNQLPQLGDALEGGSSINSLNGGFGVGTQTVNLRNLGANRTLVLVNGRRHVGGDIGTSAVDLNSIPAGLIERIDVVTGANSAVYGADAVTGVVNIVLKSNYEGTDISVRGGLSGEGDGEEYAVSFTHGGTFERGDYLIGGEYSKQGNILGADRSFAQFDGSAATGLSEAGNGSGVNPGGLFLSSLGGTGGFDSSGVFVQPFAERFQRVPFRSLQNETERYVISGRAGYDFTDTVSGFAEATYARTNVKVQFEPQLAVFSDAGFGSSGTAGFRFPTAPTVPVASVGADLRVITRRFAEFGPRMSKVNRDLYRIATGLDVDLGFAEGHISYQYGRVEATQTDYNTIDKLRLMTAIDPAACAAASGCGFVNLYGRGTIDPGSLGYVSDDLSSKSKSEQNVVSAYVTGDLFEFAGNQISYVVGGEWRDESATITPNAGLIAVIDPVTGSGNLVGLKGTRAFFGNTAGSYDVIEGFGELKIPLGDTIDVGFSARVSDYSTVGTEFTWGVNADWRIFDSLSARGSIGSATRAPNINELFAPERASTTAVADPCDTLDDMGGALAQAAGCGAFVSATFNPTDLDQQIRGVSGGNPNLGSETADTYTVGLIGTPTDRTAISIDYFLIDMSNVLAPAFSAQATLDRCIATGDAFFCNNITRDAMTGFVTSIRSEQVNLAQESIEGLELAVTHSFSLGGGDVTFNSVFTHLLDRERQVNDTSPIEDLVGRIDNIKNKANISVRYTENKWGMGATLRYLGSAVQSVSADPAIAVGNNIGAIAYLDLYANYQITEKFGLRAGVENVTDKTSPVVTQLFENNGSADTTSAGIYDVRGLFGFVGLDYSF</sequence>
<evidence type="ECO:0000313" key="9">
    <source>
        <dbReference type="EMBL" id="VAW03779.1"/>
    </source>
</evidence>
<dbReference type="AlphaFoldDB" id="A0A3B0STN7"/>
<keyword evidence="2" id="KW-0813">Transport</keyword>
<evidence type="ECO:0000259" key="7">
    <source>
        <dbReference type="Pfam" id="PF00593"/>
    </source>
</evidence>
<dbReference type="PANTHER" id="PTHR47234">
    <property type="match status" value="1"/>
</dbReference>
<keyword evidence="4" id="KW-0798">TonB box</keyword>
<dbReference type="Gene3D" id="2.170.130.10">
    <property type="entry name" value="TonB-dependent receptor, plug domain"/>
    <property type="match status" value="1"/>
</dbReference>
<accession>A0A3B0STN7</accession>
<name>A0A3B0STN7_9ZZZZ</name>
<dbReference type="GO" id="GO:0009279">
    <property type="term" value="C:cell outer membrane"/>
    <property type="evidence" value="ECO:0007669"/>
    <property type="project" value="UniProtKB-SubCell"/>
</dbReference>
<comment type="subcellular location">
    <subcellularLocation>
        <location evidence="1">Cell outer membrane</location>
        <topology evidence="1">Multi-pass membrane protein</topology>
    </subcellularLocation>
</comment>
<dbReference type="InterPro" id="IPR000531">
    <property type="entry name" value="Beta-barrel_TonB"/>
</dbReference>
<dbReference type="InterPro" id="IPR036942">
    <property type="entry name" value="Beta-barrel_TonB_sf"/>
</dbReference>
<keyword evidence="6" id="KW-0998">Cell outer membrane</keyword>
<evidence type="ECO:0000256" key="2">
    <source>
        <dbReference type="ARBA" id="ARBA00022448"/>
    </source>
</evidence>
<evidence type="ECO:0000256" key="6">
    <source>
        <dbReference type="ARBA" id="ARBA00023237"/>
    </source>
</evidence>
<dbReference type="EMBL" id="UOEH01000412">
    <property type="protein sequence ID" value="VAW03779.1"/>
    <property type="molecule type" value="Genomic_DNA"/>
</dbReference>
<dbReference type="InterPro" id="IPR039426">
    <property type="entry name" value="TonB-dep_rcpt-like"/>
</dbReference>
<evidence type="ECO:0000256" key="5">
    <source>
        <dbReference type="ARBA" id="ARBA00023136"/>
    </source>
</evidence>
<keyword evidence="5" id="KW-0472">Membrane</keyword>
<evidence type="ECO:0000259" key="8">
    <source>
        <dbReference type="Pfam" id="PF07715"/>
    </source>
</evidence>
<dbReference type="Pfam" id="PF07715">
    <property type="entry name" value="Plug"/>
    <property type="match status" value="1"/>
</dbReference>
<dbReference type="PANTHER" id="PTHR47234:SF2">
    <property type="entry name" value="TONB-DEPENDENT RECEPTOR"/>
    <property type="match status" value="1"/>
</dbReference>
<gene>
    <name evidence="9" type="ORF">MNBD_ALPHA05-206</name>
</gene>
<dbReference type="Pfam" id="PF00593">
    <property type="entry name" value="TonB_dep_Rec_b-barrel"/>
    <property type="match status" value="1"/>
</dbReference>
<protein>
    <submittedName>
        <fullName evidence="9">TonB-dependent receptor</fullName>
    </submittedName>
</protein>
<dbReference type="Gene3D" id="2.40.170.20">
    <property type="entry name" value="TonB-dependent receptor, beta-barrel domain"/>
    <property type="match status" value="1"/>
</dbReference>
<dbReference type="PROSITE" id="PS52016">
    <property type="entry name" value="TONB_DEPENDENT_REC_3"/>
    <property type="match status" value="1"/>
</dbReference>
<organism evidence="9">
    <name type="scientific">hydrothermal vent metagenome</name>
    <dbReference type="NCBI Taxonomy" id="652676"/>
    <lineage>
        <taxon>unclassified sequences</taxon>
        <taxon>metagenomes</taxon>
        <taxon>ecological metagenomes</taxon>
    </lineage>
</organism>
<evidence type="ECO:0000256" key="1">
    <source>
        <dbReference type="ARBA" id="ARBA00004571"/>
    </source>
</evidence>
<reference evidence="9" key="1">
    <citation type="submission" date="2018-06" db="EMBL/GenBank/DDBJ databases">
        <authorList>
            <person name="Zhirakovskaya E."/>
        </authorList>
    </citation>
    <scope>NUCLEOTIDE SEQUENCE</scope>
</reference>
<dbReference type="InterPro" id="IPR037066">
    <property type="entry name" value="Plug_dom_sf"/>
</dbReference>
<feature type="domain" description="TonB-dependent receptor plug" evidence="8">
    <location>
        <begin position="53"/>
        <end position="171"/>
    </location>
</feature>
<keyword evidence="9" id="KW-0675">Receptor</keyword>
<keyword evidence="3" id="KW-0812">Transmembrane</keyword>
<dbReference type="SUPFAM" id="SSF56935">
    <property type="entry name" value="Porins"/>
    <property type="match status" value="1"/>
</dbReference>